<dbReference type="Proteomes" id="UP000054826">
    <property type="component" value="Unassembled WGS sequence"/>
</dbReference>
<reference evidence="3 4" key="1">
    <citation type="submission" date="2015-01" db="EMBL/GenBank/DDBJ databases">
        <title>Evolution of Trichinella species and genotypes.</title>
        <authorList>
            <person name="Korhonen P.K."/>
            <person name="Edoardo P."/>
            <person name="Giuseppe L.R."/>
            <person name="Gasser R.B."/>
        </authorList>
    </citation>
    <scope>NUCLEOTIDE SEQUENCE [LARGE SCALE GENOMIC DNA]</scope>
    <source>
        <strain evidence="1">ISS13</strain>
        <strain evidence="2">ISS176</strain>
    </source>
</reference>
<evidence type="ECO:0000313" key="2">
    <source>
        <dbReference type="EMBL" id="KRZ41381.1"/>
    </source>
</evidence>
<dbReference type="Proteomes" id="UP000054632">
    <property type="component" value="Unassembled WGS sequence"/>
</dbReference>
<dbReference type="EMBL" id="JYDV01000020">
    <property type="protein sequence ID" value="KRZ41381.1"/>
    <property type="molecule type" value="Genomic_DNA"/>
</dbReference>
<protein>
    <submittedName>
        <fullName evidence="2">Uncharacterized protein</fullName>
    </submittedName>
</protein>
<gene>
    <name evidence="1" type="ORF">T4A_8674</name>
    <name evidence="2" type="ORF">T4C_72</name>
</gene>
<evidence type="ECO:0000313" key="1">
    <source>
        <dbReference type="EMBL" id="KRY77862.1"/>
    </source>
</evidence>
<sequence length="167" mass="19377">MDKHNIILALSGNSNYDVTNVMYIHKNWQTSVSKRCAAASSWFGSIRASACNQSFNELHVQFVEAFEIYFLSGALDFFSVEYLILTSNHLEYFSVGYHHNEQYRAISAYFFYLPLNLLVNVFDHLAKFWISHLCKTHAIGQLQALKRKKICMGLLLPKWNSDILWLD</sequence>
<comment type="caution">
    <text evidence="2">The sequence shown here is derived from an EMBL/GenBank/DDBJ whole genome shotgun (WGS) entry which is preliminary data.</text>
</comment>
<evidence type="ECO:0000313" key="3">
    <source>
        <dbReference type="Proteomes" id="UP000054632"/>
    </source>
</evidence>
<organism evidence="2 4">
    <name type="scientific">Trichinella pseudospiralis</name>
    <name type="common">Parasitic roundworm</name>
    <dbReference type="NCBI Taxonomy" id="6337"/>
    <lineage>
        <taxon>Eukaryota</taxon>
        <taxon>Metazoa</taxon>
        <taxon>Ecdysozoa</taxon>
        <taxon>Nematoda</taxon>
        <taxon>Enoplea</taxon>
        <taxon>Dorylaimia</taxon>
        <taxon>Trichinellida</taxon>
        <taxon>Trichinellidae</taxon>
        <taxon>Trichinella</taxon>
    </lineage>
</organism>
<accession>A0A0V1K3H1</accession>
<dbReference type="AlphaFoldDB" id="A0A0V1K3H1"/>
<dbReference type="EMBL" id="JYDR01000005">
    <property type="protein sequence ID" value="KRY77862.1"/>
    <property type="molecule type" value="Genomic_DNA"/>
</dbReference>
<name>A0A0V1K3H1_TRIPS</name>
<proteinExistence type="predicted"/>
<evidence type="ECO:0000313" key="4">
    <source>
        <dbReference type="Proteomes" id="UP000054826"/>
    </source>
</evidence>